<feature type="transmembrane region" description="Helical" evidence="1">
    <location>
        <begin position="66"/>
        <end position="95"/>
    </location>
</feature>
<keyword evidence="1" id="KW-0812">Transmembrane</keyword>
<dbReference type="EMBL" id="CP010029">
    <property type="protein sequence ID" value="ANI28242.1"/>
    <property type="molecule type" value="Genomic_DNA"/>
</dbReference>
<feature type="transmembrane region" description="Helical" evidence="1">
    <location>
        <begin position="27"/>
        <end position="46"/>
    </location>
</feature>
<accession>A0ABM6BFX9</accession>
<evidence type="ECO:0000313" key="3">
    <source>
        <dbReference type="Proteomes" id="UP000266744"/>
    </source>
</evidence>
<organism evidence="2 3">
    <name type="scientific">Yersinia entomophaga</name>
    <dbReference type="NCBI Taxonomy" id="935293"/>
    <lineage>
        <taxon>Bacteria</taxon>
        <taxon>Pseudomonadati</taxon>
        <taxon>Pseudomonadota</taxon>
        <taxon>Gammaproteobacteria</taxon>
        <taxon>Enterobacterales</taxon>
        <taxon>Yersiniaceae</taxon>
        <taxon>Yersinia</taxon>
    </lineage>
</organism>
<protein>
    <submittedName>
        <fullName evidence="2">Uncharacterized protein</fullName>
    </submittedName>
</protein>
<keyword evidence="3" id="KW-1185">Reference proteome</keyword>
<evidence type="ECO:0000256" key="1">
    <source>
        <dbReference type="SAM" id="Phobius"/>
    </source>
</evidence>
<sequence>MNNWDIGIRAFIDKPYSAVRQGYKPSVLDCWAISASVIFVVFKGLFSHALDITDFFDMTIREIGEWFMYLCLKLIVASTYPFTFWAWGTLIYFLLRNEAKTHRTRSEKLSNLI</sequence>
<reference evidence="2 3" key="1">
    <citation type="journal article" date="2016" name="Toxins">
        <title>The Draft Genome Sequence of the Yersinia entomophaga Entomopathogenic Type Strain MH96T.</title>
        <authorList>
            <person name="Hurst M.R."/>
            <person name="Beattie A."/>
            <person name="Altermann E."/>
            <person name="Moraga R.M."/>
            <person name="Harper L.A."/>
            <person name="Calder J."/>
            <person name="Laugraud A."/>
        </authorList>
    </citation>
    <scope>NUCLEOTIDE SEQUENCE [LARGE SCALE GENOMIC DNA]</scope>
    <source>
        <strain evidence="2 3">MH96</strain>
    </source>
</reference>
<keyword evidence="1" id="KW-1133">Transmembrane helix</keyword>
<proteinExistence type="predicted"/>
<dbReference type="Proteomes" id="UP000266744">
    <property type="component" value="Chromosome"/>
</dbReference>
<gene>
    <name evidence="2" type="ORF">PL78_00095</name>
</gene>
<evidence type="ECO:0000313" key="2">
    <source>
        <dbReference type="EMBL" id="ANI28242.1"/>
    </source>
</evidence>
<name>A0ABM6BFX9_YERET</name>
<keyword evidence="1" id="KW-0472">Membrane</keyword>